<keyword evidence="1" id="KW-0805">Transcription regulation</keyword>
<sequence length="191" mass="19952">MMAYLTRAQRRRSIVDAAAAVVARAGLGAVTARAVAEELGGSPGQIHHHFASTDELAAEGWRHYATAEIESYEQAAAGLDTHAALTLFFADLVEDTDGDGRALARWAEAGAHAQLRPAVAAAYLDTLARLTDVLATVLAATHPDPGHARAAAGRLLMLGVGLAGLTRLTDRPPVPAATVMRTAIQAETTTR</sequence>
<dbReference type="STRING" id="247156.NFA_29600"/>
<protein>
    <submittedName>
        <fullName evidence="6">Putative transcriptional regulator</fullName>
    </submittedName>
</protein>
<dbReference type="PRINTS" id="PR00455">
    <property type="entry name" value="HTHTETR"/>
</dbReference>
<proteinExistence type="predicted"/>
<dbReference type="SUPFAM" id="SSF46689">
    <property type="entry name" value="Homeodomain-like"/>
    <property type="match status" value="1"/>
</dbReference>
<dbReference type="HOGENOM" id="CLU_1420166_0_0_11"/>
<evidence type="ECO:0000256" key="4">
    <source>
        <dbReference type="PROSITE-ProRule" id="PRU00335"/>
    </source>
</evidence>
<name>Q5YVI4_NOCFA</name>
<feature type="DNA-binding region" description="H-T-H motif" evidence="4">
    <location>
        <begin position="31"/>
        <end position="50"/>
    </location>
</feature>
<feature type="domain" description="HTH tetR-type" evidence="5">
    <location>
        <begin position="8"/>
        <end position="68"/>
    </location>
</feature>
<keyword evidence="2 4" id="KW-0238">DNA-binding</keyword>
<dbReference type="Pfam" id="PF00440">
    <property type="entry name" value="TetR_N"/>
    <property type="match status" value="1"/>
</dbReference>
<reference evidence="6 7" key="1">
    <citation type="journal article" date="2004" name="Proc. Natl. Acad. Sci. U.S.A.">
        <title>The complete genomic sequence of Nocardia farcinica IFM 10152.</title>
        <authorList>
            <person name="Ishikawa J."/>
            <person name="Yamashita A."/>
            <person name="Mikami Y."/>
            <person name="Hoshino Y."/>
            <person name="Kurita H."/>
            <person name="Hotta K."/>
            <person name="Shiba T."/>
            <person name="Hattori M."/>
        </authorList>
    </citation>
    <scope>NUCLEOTIDE SEQUENCE [LARGE SCALE GENOMIC DNA]</scope>
    <source>
        <strain evidence="6 7">IFM 10152</strain>
    </source>
</reference>
<organism evidence="6 7">
    <name type="scientific">Nocardia farcinica (strain IFM 10152)</name>
    <dbReference type="NCBI Taxonomy" id="247156"/>
    <lineage>
        <taxon>Bacteria</taxon>
        <taxon>Bacillati</taxon>
        <taxon>Actinomycetota</taxon>
        <taxon>Actinomycetes</taxon>
        <taxon>Mycobacteriales</taxon>
        <taxon>Nocardiaceae</taxon>
        <taxon>Nocardia</taxon>
    </lineage>
</organism>
<gene>
    <name evidence="6" type="ordered locus">NFA_29600</name>
</gene>
<dbReference type="PROSITE" id="PS50977">
    <property type="entry name" value="HTH_TETR_2"/>
    <property type="match status" value="1"/>
</dbReference>
<dbReference type="EMBL" id="AP006618">
    <property type="protein sequence ID" value="BAD57807.1"/>
    <property type="molecule type" value="Genomic_DNA"/>
</dbReference>
<dbReference type="KEGG" id="nfa:NFA_29600"/>
<evidence type="ECO:0000256" key="3">
    <source>
        <dbReference type="ARBA" id="ARBA00023163"/>
    </source>
</evidence>
<keyword evidence="3" id="KW-0804">Transcription</keyword>
<evidence type="ECO:0000259" key="5">
    <source>
        <dbReference type="PROSITE" id="PS50977"/>
    </source>
</evidence>
<dbReference type="InterPro" id="IPR001647">
    <property type="entry name" value="HTH_TetR"/>
</dbReference>
<dbReference type="InterPro" id="IPR050109">
    <property type="entry name" value="HTH-type_TetR-like_transc_reg"/>
</dbReference>
<dbReference type="GO" id="GO:0003700">
    <property type="term" value="F:DNA-binding transcription factor activity"/>
    <property type="evidence" value="ECO:0007669"/>
    <property type="project" value="TreeGrafter"/>
</dbReference>
<dbReference type="eggNOG" id="COG1309">
    <property type="taxonomic scope" value="Bacteria"/>
</dbReference>
<dbReference type="InterPro" id="IPR009057">
    <property type="entry name" value="Homeodomain-like_sf"/>
</dbReference>
<accession>Q5YVI4</accession>
<dbReference type="Gene3D" id="1.10.357.10">
    <property type="entry name" value="Tetracycline Repressor, domain 2"/>
    <property type="match status" value="1"/>
</dbReference>
<evidence type="ECO:0000256" key="1">
    <source>
        <dbReference type="ARBA" id="ARBA00023015"/>
    </source>
</evidence>
<dbReference type="Proteomes" id="UP000006820">
    <property type="component" value="Chromosome"/>
</dbReference>
<dbReference type="PANTHER" id="PTHR30055">
    <property type="entry name" value="HTH-TYPE TRANSCRIPTIONAL REGULATOR RUTR"/>
    <property type="match status" value="1"/>
</dbReference>
<dbReference type="AlphaFoldDB" id="Q5YVI4"/>
<evidence type="ECO:0000313" key="7">
    <source>
        <dbReference type="Proteomes" id="UP000006820"/>
    </source>
</evidence>
<keyword evidence="7" id="KW-1185">Reference proteome</keyword>
<dbReference type="PANTHER" id="PTHR30055:SF234">
    <property type="entry name" value="HTH-TYPE TRANSCRIPTIONAL REGULATOR BETI"/>
    <property type="match status" value="1"/>
</dbReference>
<evidence type="ECO:0000256" key="2">
    <source>
        <dbReference type="ARBA" id="ARBA00023125"/>
    </source>
</evidence>
<evidence type="ECO:0000313" key="6">
    <source>
        <dbReference type="EMBL" id="BAD57807.1"/>
    </source>
</evidence>
<dbReference type="GO" id="GO:0000976">
    <property type="term" value="F:transcription cis-regulatory region binding"/>
    <property type="evidence" value="ECO:0007669"/>
    <property type="project" value="TreeGrafter"/>
</dbReference>